<feature type="transmembrane region" description="Helical" evidence="1">
    <location>
        <begin position="409"/>
        <end position="428"/>
    </location>
</feature>
<proteinExistence type="predicted"/>
<evidence type="ECO:0000313" key="3">
    <source>
        <dbReference type="Proteomes" id="UP000176444"/>
    </source>
</evidence>
<feature type="transmembrane region" description="Helical" evidence="1">
    <location>
        <begin position="106"/>
        <end position="126"/>
    </location>
</feature>
<feature type="transmembrane region" description="Helical" evidence="1">
    <location>
        <begin position="52"/>
        <end position="72"/>
    </location>
</feature>
<feature type="transmembrane region" description="Helical" evidence="1">
    <location>
        <begin position="386"/>
        <end position="402"/>
    </location>
</feature>
<dbReference type="AlphaFoldDB" id="A0A1F4UST9"/>
<name>A0A1F4UST9_UNCKA</name>
<feature type="transmembrane region" description="Helical" evidence="1">
    <location>
        <begin position="160"/>
        <end position="190"/>
    </location>
</feature>
<protein>
    <recommendedName>
        <fullName evidence="4">Glycosyltransferase RgtA/B/C/D-like domain-containing protein</fullName>
    </recommendedName>
</protein>
<feature type="transmembrane region" description="Helical" evidence="1">
    <location>
        <begin position="79"/>
        <end position="100"/>
    </location>
</feature>
<reference evidence="2 3" key="1">
    <citation type="journal article" date="2016" name="Nat. Commun.">
        <title>Thousands of microbial genomes shed light on interconnected biogeochemical processes in an aquifer system.</title>
        <authorList>
            <person name="Anantharaman K."/>
            <person name="Brown C.T."/>
            <person name="Hug L.A."/>
            <person name="Sharon I."/>
            <person name="Castelle C.J."/>
            <person name="Probst A.J."/>
            <person name="Thomas B.C."/>
            <person name="Singh A."/>
            <person name="Wilkins M.J."/>
            <person name="Karaoz U."/>
            <person name="Brodie E.L."/>
            <person name="Williams K.H."/>
            <person name="Hubbard S.S."/>
            <person name="Banfield J.F."/>
        </authorList>
    </citation>
    <scope>NUCLEOTIDE SEQUENCE [LARGE SCALE GENOMIC DNA]</scope>
</reference>
<evidence type="ECO:0000256" key="1">
    <source>
        <dbReference type="SAM" id="Phobius"/>
    </source>
</evidence>
<evidence type="ECO:0008006" key="4">
    <source>
        <dbReference type="Google" id="ProtNLM"/>
    </source>
</evidence>
<keyword evidence="1" id="KW-0812">Transmembrane</keyword>
<feature type="transmembrane region" description="Helical" evidence="1">
    <location>
        <begin position="197"/>
        <end position="215"/>
    </location>
</feature>
<feature type="transmembrane region" description="Helical" evidence="1">
    <location>
        <begin position="237"/>
        <end position="261"/>
    </location>
</feature>
<organism evidence="2 3">
    <name type="scientific">candidate division WWE3 bacterium RIFCSPHIGHO2_01_FULL_35_17</name>
    <dbReference type="NCBI Taxonomy" id="1802614"/>
    <lineage>
        <taxon>Bacteria</taxon>
        <taxon>Katanobacteria</taxon>
    </lineage>
</organism>
<feature type="transmembrane region" description="Helical" evidence="1">
    <location>
        <begin position="12"/>
        <end position="32"/>
    </location>
</feature>
<keyword evidence="1" id="KW-0472">Membrane</keyword>
<evidence type="ECO:0000313" key="2">
    <source>
        <dbReference type="EMBL" id="OGC47976.1"/>
    </source>
</evidence>
<accession>A0A1F4UST9</accession>
<feature type="transmembrane region" description="Helical" evidence="1">
    <location>
        <begin position="364"/>
        <end position="380"/>
    </location>
</feature>
<feature type="transmembrane region" description="Helical" evidence="1">
    <location>
        <begin position="273"/>
        <end position="292"/>
    </location>
</feature>
<feature type="transmembrane region" description="Helical" evidence="1">
    <location>
        <begin position="334"/>
        <end position="352"/>
    </location>
</feature>
<dbReference type="EMBL" id="MEUX01000004">
    <property type="protein sequence ID" value="OGC47976.1"/>
    <property type="molecule type" value="Genomic_DNA"/>
</dbReference>
<dbReference type="Proteomes" id="UP000176444">
    <property type="component" value="Unassembled WGS sequence"/>
</dbReference>
<comment type="caution">
    <text evidence="2">The sequence shown here is derived from an EMBL/GenBank/DDBJ whole genome shotgun (WGS) entry which is preliminary data.</text>
</comment>
<gene>
    <name evidence="2" type="ORF">A2713_00120</name>
</gene>
<keyword evidence="1" id="KW-1133">Transmembrane helix</keyword>
<sequence length="516" mass="60364">MIKFKFRNGYIIWIVGLSLFTLLIPLVSRISFMQNDDWVHYKTVENFLRNDFRLFDMVGSTFYTQGFLGFIFSKIFGIANLPFLTLIISVGNFIVFTIILQKQFKISAFTSILLGLLMFLSPLYFYSSIGFMSENFVLFFLLLGIYFVDEFIQNKKVSDFALLNTVFILGFFVKQYLVVAFISMVIVLLIRKLHKYLFIEILITLALILYYYFLFPRTSIIENQLIQFSNLFDLGKLYPLIFVSFIYLSGSALLPLLYLFIFNGLRGRSHFKIALFFVCAVCLAFVSKNLFLSTSYYLKDFPYIGNTFDRKGFFPGDLDGNKYSWKGVFDVMRFWDLLSLFGLSAFVILAFFKFKFRFIEKVNFISIFFVLYLGLFLVSWNTYDRYFLPIILTGILILSKNINLGMSKFVNVSLVLFLLFLGFIDFQFSKDYVGWQSYVWNKSVEISGNKNISKDKISASRAWNKYHNVSSDYLYKFSFDSPDLVANKDQLINLEKYSNNFSGSLYINPNIYLYSK</sequence>
<feature type="transmembrane region" description="Helical" evidence="1">
    <location>
        <begin position="131"/>
        <end position="148"/>
    </location>
</feature>